<dbReference type="InterPro" id="IPR053716">
    <property type="entry name" value="Flag_assembly_chemotaxis_eff"/>
</dbReference>
<keyword evidence="13" id="KW-1185">Reference proteome</keyword>
<keyword evidence="7" id="KW-1005">Bacterial flagellum biogenesis</keyword>
<feature type="coiled-coil region" evidence="11">
    <location>
        <begin position="13"/>
        <end position="103"/>
    </location>
</feature>
<dbReference type="RefSeq" id="WP_073615062.1">
    <property type="nucleotide sequence ID" value="NZ_FRFE01000020.1"/>
</dbReference>
<keyword evidence="6" id="KW-0145">Chemotaxis</keyword>
<keyword evidence="12" id="KW-0966">Cell projection</keyword>
<evidence type="ECO:0000256" key="9">
    <source>
        <dbReference type="ARBA" id="ARBA00023136"/>
    </source>
</evidence>
<evidence type="ECO:0000256" key="1">
    <source>
        <dbReference type="ARBA" id="ARBA00004413"/>
    </source>
</evidence>
<evidence type="ECO:0000256" key="4">
    <source>
        <dbReference type="ARBA" id="ARBA00022448"/>
    </source>
</evidence>
<keyword evidence="11" id="KW-0175">Coiled coil</keyword>
<dbReference type="Pfam" id="PF02050">
    <property type="entry name" value="FliJ"/>
    <property type="match status" value="1"/>
</dbReference>
<keyword evidence="8" id="KW-0653">Protein transport</keyword>
<proteinExistence type="inferred from homology"/>
<keyword evidence="10" id="KW-1006">Bacterial flagellum protein export</keyword>
<keyword evidence="9" id="KW-0472">Membrane</keyword>
<comment type="subcellular location">
    <subcellularLocation>
        <location evidence="1">Cell membrane</location>
        <topology evidence="1">Peripheral membrane protein</topology>
        <orientation evidence="1">Cytoplasmic side</orientation>
    </subcellularLocation>
</comment>
<dbReference type="NCBIfam" id="TIGR02473">
    <property type="entry name" value="flagell_FliJ"/>
    <property type="match status" value="1"/>
</dbReference>
<dbReference type="EMBL" id="FRFE01000020">
    <property type="protein sequence ID" value="SHO50715.1"/>
    <property type="molecule type" value="Genomic_DNA"/>
</dbReference>
<evidence type="ECO:0000313" key="12">
    <source>
        <dbReference type="EMBL" id="SHO50715.1"/>
    </source>
</evidence>
<accession>A0A1M7YDL2</accession>
<sequence>MKPFGLDTVLDYRQRLEDIAKNNLAQARQAEEEVRHQLEKEQDHYRQLVATIERVQEIGVNIMELIHHEEHLKYIKTRVIELEKELKKKREHIARTRKELMKKAKDRQVMEKLKERQNADWQQYLNKKEAAILDEIAIIFHNK</sequence>
<evidence type="ECO:0000256" key="11">
    <source>
        <dbReference type="SAM" id="Coils"/>
    </source>
</evidence>
<dbReference type="STRING" id="1121416.SAMN02745220_03608"/>
<evidence type="ECO:0000256" key="5">
    <source>
        <dbReference type="ARBA" id="ARBA00022475"/>
    </source>
</evidence>
<protein>
    <recommendedName>
        <fullName evidence="3">Flagellar FliJ protein</fullName>
    </recommendedName>
</protein>
<gene>
    <name evidence="12" type="ORF">SAMN02745220_03608</name>
</gene>
<dbReference type="OrthoDB" id="5432033at2"/>
<reference evidence="12 13" key="1">
    <citation type="submission" date="2016-12" db="EMBL/GenBank/DDBJ databases">
        <authorList>
            <person name="Song W.-J."/>
            <person name="Kurnit D.M."/>
        </authorList>
    </citation>
    <scope>NUCLEOTIDE SEQUENCE [LARGE SCALE GENOMIC DNA]</scope>
    <source>
        <strain evidence="12 13">DSM 18488</strain>
    </source>
</reference>
<evidence type="ECO:0000256" key="10">
    <source>
        <dbReference type="ARBA" id="ARBA00023225"/>
    </source>
</evidence>
<dbReference type="GO" id="GO:0009288">
    <property type="term" value="C:bacterial-type flagellum"/>
    <property type="evidence" value="ECO:0007669"/>
    <property type="project" value="InterPro"/>
</dbReference>
<dbReference type="GO" id="GO:0005886">
    <property type="term" value="C:plasma membrane"/>
    <property type="evidence" value="ECO:0007669"/>
    <property type="project" value="UniProtKB-SubCell"/>
</dbReference>
<dbReference type="Gene3D" id="1.10.287.1700">
    <property type="match status" value="1"/>
</dbReference>
<evidence type="ECO:0000256" key="7">
    <source>
        <dbReference type="ARBA" id="ARBA00022795"/>
    </source>
</evidence>
<dbReference type="InterPro" id="IPR012823">
    <property type="entry name" value="Flagell_FliJ"/>
</dbReference>
<dbReference type="GO" id="GO:0071973">
    <property type="term" value="P:bacterial-type flagellum-dependent cell motility"/>
    <property type="evidence" value="ECO:0007669"/>
    <property type="project" value="InterPro"/>
</dbReference>
<keyword evidence="12" id="KW-0282">Flagellum</keyword>
<evidence type="ECO:0000313" key="13">
    <source>
        <dbReference type="Proteomes" id="UP000184603"/>
    </source>
</evidence>
<comment type="similarity">
    <text evidence="2">Belongs to the FliJ family.</text>
</comment>
<evidence type="ECO:0000256" key="2">
    <source>
        <dbReference type="ARBA" id="ARBA00010004"/>
    </source>
</evidence>
<name>A0A1M7YDL2_9BACT</name>
<keyword evidence="12" id="KW-0969">Cilium</keyword>
<dbReference type="AlphaFoldDB" id="A0A1M7YDL2"/>
<evidence type="ECO:0000256" key="3">
    <source>
        <dbReference type="ARBA" id="ARBA00020392"/>
    </source>
</evidence>
<dbReference type="Proteomes" id="UP000184603">
    <property type="component" value="Unassembled WGS sequence"/>
</dbReference>
<dbReference type="GO" id="GO:0006935">
    <property type="term" value="P:chemotaxis"/>
    <property type="evidence" value="ECO:0007669"/>
    <property type="project" value="UniProtKB-KW"/>
</dbReference>
<evidence type="ECO:0000256" key="8">
    <source>
        <dbReference type="ARBA" id="ARBA00022927"/>
    </source>
</evidence>
<organism evidence="12 13">
    <name type="scientific">Desulfopila aestuarii DSM 18488</name>
    <dbReference type="NCBI Taxonomy" id="1121416"/>
    <lineage>
        <taxon>Bacteria</taxon>
        <taxon>Pseudomonadati</taxon>
        <taxon>Thermodesulfobacteriota</taxon>
        <taxon>Desulfobulbia</taxon>
        <taxon>Desulfobulbales</taxon>
        <taxon>Desulfocapsaceae</taxon>
        <taxon>Desulfopila</taxon>
    </lineage>
</organism>
<keyword evidence="4" id="KW-0813">Transport</keyword>
<dbReference type="GO" id="GO:0044781">
    <property type="term" value="P:bacterial-type flagellum organization"/>
    <property type="evidence" value="ECO:0007669"/>
    <property type="project" value="UniProtKB-KW"/>
</dbReference>
<evidence type="ECO:0000256" key="6">
    <source>
        <dbReference type="ARBA" id="ARBA00022500"/>
    </source>
</evidence>
<keyword evidence="5" id="KW-1003">Cell membrane</keyword>
<dbReference type="GO" id="GO:0015031">
    <property type="term" value="P:protein transport"/>
    <property type="evidence" value="ECO:0007669"/>
    <property type="project" value="UniProtKB-KW"/>
</dbReference>